<feature type="compositionally biased region" description="Basic residues" evidence="1">
    <location>
        <begin position="98"/>
        <end position="107"/>
    </location>
</feature>
<feature type="region of interest" description="Disordered" evidence="1">
    <location>
        <begin position="121"/>
        <end position="161"/>
    </location>
</feature>
<feature type="non-terminal residue" evidence="2">
    <location>
        <position position="1"/>
    </location>
</feature>
<gene>
    <name evidence="2" type="ORF">AVDCRST_MAG34-2067</name>
</gene>
<dbReference type="EMBL" id="CADCUI010000049">
    <property type="protein sequence ID" value="CAA9355638.1"/>
    <property type="molecule type" value="Genomic_DNA"/>
</dbReference>
<protein>
    <submittedName>
        <fullName evidence="2">Uncharacterized protein</fullName>
    </submittedName>
</protein>
<dbReference type="AlphaFoldDB" id="A0A6J4MBZ3"/>
<evidence type="ECO:0000256" key="1">
    <source>
        <dbReference type="SAM" id="MobiDB-lite"/>
    </source>
</evidence>
<accession>A0A6J4MBZ3</accession>
<feature type="compositionally biased region" description="Basic and acidic residues" evidence="1">
    <location>
        <begin position="34"/>
        <end position="54"/>
    </location>
</feature>
<organism evidence="2">
    <name type="scientific">uncultured Nocardioidaceae bacterium</name>
    <dbReference type="NCBI Taxonomy" id="253824"/>
    <lineage>
        <taxon>Bacteria</taxon>
        <taxon>Bacillati</taxon>
        <taxon>Actinomycetota</taxon>
        <taxon>Actinomycetes</taxon>
        <taxon>Propionibacteriales</taxon>
        <taxon>Nocardioidaceae</taxon>
        <taxon>environmental samples</taxon>
    </lineage>
</organism>
<reference evidence="2" key="1">
    <citation type="submission" date="2020-02" db="EMBL/GenBank/DDBJ databases">
        <authorList>
            <person name="Meier V. D."/>
        </authorList>
    </citation>
    <scope>NUCLEOTIDE SEQUENCE</scope>
    <source>
        <strain evidence="2">AVDCRST_MAG34</strain>
    </source>
</reference>
<name>A0A6J4MBZ3_9ACTN</name>
<feature type="compositionally biased region" description="Basic and acidic residues" evidence="1">
    <location>
        <begin position="85"/>
        <end position="97"/>
    </location>
</feature>
<feature type="compositionally biased region" description="Basic residues" evidence="1">
    <location>
        <begin position="1"/>
        <end position="14"/>
    </location>
</feature>
<feature type="non-terminal residue" evidence="2">
    <location>
        <position position="161"/>
    </location>
</feature>
<sequence>GLFRILHRRHRLGRRQGSEIRPKHGRPRRGRLPPRRDPRVHPGHHLELRFDGVPRQRQQGQAPRSLPGVDPAQHRPPAVRRGRPRHGEGHQVGDHLPHRWRHHLPGPHRLRFRRRSEHRCELRSGEHRGRLPPPGSRCRHDRARPPRTPCGGRQRRQDRRL</sequence>
<feature type="compositionally biased region" description="Basic residues" evidence="1">
    <location>
        <begin position="23"/>
        <end position="33"/>
    </location>
</feature>
<proteinExistence type="predicted"/>
<evidence type="ECO:0000313" key="2">
    <source>
        <dbReference type="EMBL" id="CAA9355638.1"/>
    </source>
</evidence>
<feature type="region of interest" description="Disordered" evidence="1">
    <location>
        <begin position="1"/>
        <end position="107"/>
    </location>
</feature>